<evidence type="ECO:0000259" key="1">
    <source>
        <dbReference type="Pfam" id="PF00899"/>
    </source>
</evidence>
<dbReference type="GO" id="GO:0000407">
    <property type="term" value="C:phagophore assembly site"/>
    <property type="evidence" value="ECO:0007669"/>
    <property type="project" value="TreeGrafter"/>
</dbReference>
<dbReference type="RefSeq" id="XP_002777420.1">
    <property type="nucleotide sequence ID" value="XM_002777374.1"/>
</dbReference>
<dbReference type="AlphaFoldDB" id="C5L1W7"/>
<dbReference type="GO" id="GO:0000045">
    <property type="term" value="P:autophagosome assembly"/>
    <property type="evidence" value="ECO:0007669"/>
    <property type="project" value="TreeGrafter"/>
</dbReference>
<name>C5L1W7_PERM5</name>
<dbReference type="InterPro" id="IPR000594">
    <property type="entry name" value="ThiF_NAD_FAD-bd"/>
</dbReference>
<accession>C5L1W7</accession>
<dbReference type="GO" id="GO:0006995">
    <property type="term" value="P:cellular response to nitrogen starvation"/>
    <property type="evidence" value="ECO:0007669"/>
    <property type="project" value="TreeGrafter"/>
</dbReference>
<protein>
    <submittedName>
        <fullName evidence="2">Autophagy protein, putative</fullName>
    </submittedName>
</protein>
<dbReference type="EMBL" id="GG678487">
    <property type="protein sequence ID" value="EER09236.1"/>
    <property type="molecule type" value="Genomic_DNA"/>
</dbReference>
<dbReference type="PANTHER" id="PTHR10953">
    <property type="entry name" value="UBIQUITIN-ACTIVATING ENZYME E1"/>
    <property type="match status" value="1"/>
</dbReference>
<dbReference type="SUPFAM" id="SSF69572">
    <property type="entry name" value="Activating enzymes of the ubiquitin-like proteins"/>
    <property type="match status" value="1"/>
</dbReference>
<dbReference type="Gene3D" id="3.40.50.720">
    <property type="entry name" value="NAD(P)-binding Rossmann-like Domain"/>
    <property type="match status" value="1"/>
</dbReference>
<dbReference type="PANTHER" id="PTHR10953:SF3">
    <property type="entry name" value="UBIQUITIN-LIKE MODIFIER-ACTIVATING ENZYME ATG7"/>
    <property type="match status" value="1"/>
</dbReference>
<dbReference type="GO" id="GO:0032446">
    <property type="term" value="P:protein modification by small protein conjugation"/>
    <property type="evidence" value="ECO:0007669"/>
    <property type="project" value="TreeGrafter"/>
</dbReference>
<dbReference type="InParanoid" id="C5L1W7"/>
<evidence type="ECO:0000313" key="2">
    <source>
        <dbReference type="EMBL" id="EER09236.1"/>
    </source>
</evidence>
<dbReference type="InterPro" id="IPR045886">
    <property type="entry name" value="ThiF/MoeB/HesA"/>
</dbReference>
<dbReference type="GO" id="GO:0019778">
    <property type="term" value="F:Atg12 activating enzyme activity"/>
    <property type="evidence" value="ECO:0007669"/>
    <property type="project" value="TreeGrafter"/>
</dbReference>
<dbReference type="Proteomes" id="UP000007800">
    <property type="component" value="Unassembled WGS sequence"/>
</dbReference>
<sequence>MQRILHRDACVSAGYQLSAFDCQPLGILLPATPTGDMPAGRLLEVLVLVANLPEPNAATVMLPWYMSTLLVAIMTRFKSTVDDSITLRLVHQRGSSVRITVVVPGDLNACVERVPGWIAFPGPQGKPTVTTTWAHPLPSALDLRRVMDPAALAVSATDLNVRLMQWRVLPTLDPDRIMNLRCLLIGAGTLGCAVSRTLLGWGVKNITFVDSGHVSFSNPARQNLFTYEDAVGKRPKAEAAAARLGEIVPGLNVSGVQLEVPMPGKSTTGGIDDISRAVEKLDSLIAGHDVVFLLTDSRESRWLPTVMVASAGAKTKGGPIGVSVALGFDSYLVKVQSYGDRSSACYFCNDVSAPSDSTSFRTLDQMCTVTRPGLAAIASATAVELVATLTQHGGFDQIRTVNDDGGNALGATPDQIRGFLANWQQVPAVTQAFDRCVACSNAIIAEYTTKGASFVLDAIVDASILGEKSGLTEMLAAAERAEDDLLAFGIDDEDF</sequence>
<dbReference type="GO" id="GO:0019779">
    <property type="term" value="F:Atg8 activating enzyme activity"/>
    <property type="evidence" value="ECO:0007669"/>
    <property type="project" value="TreeGrafter"/>
</dbReference>
<dbReference type="GO" id="GO:0000422">
    <property type="term" value="P:autophagy of mitochondrion"/>
    <property type="evidence" value="ECO:0007669"/>
    <property type="project" value="TreeGrafter"/>
</dbReference>
<reference evidence="2 3" key="1">
    <citation type="submission" date="2008-07" db="EMBL/GenBank/DDBJ databases">
        <authorList>
            <person name="El-Sayed N."/>
            <person name="Caler E."/>
            <person name="Inman J."/>
            <person name="Amedeo P."/>
            <person name="Hass B."/>
            <person name="Wortman J."/>
        </authorList>
    </citation>
    <scope>NUCLEOTIDE SEQUENCE [LARGE SCALE GENOMIC DNA]</scope>
    <source>
        <strain evidence="3">ATCC 50983 / TXsc</strain>
    </source>
</reference>
<proteinExistence type="predicted"/>
<feature type="domain" description="THIF-type NAD/FAD binding fold" evidence="1">
    <location>
        <begin position="162"/>
        <end position="394"/>
    </location>
</feature>
<dbReference type="GeneID" id="9065578"/>
<gene>
    <name evidence="2" type="ORF">Pmar_PMAR013460</name>
</gene>
<dbReference type="GO" id="GO:0034727">
    <property type="term" value="P:piecemeal microautophagy of the nucleus"/>
    <property type="evidence" value="ECO:0007669"/>
    <property type="project" value="TreeGrafter"/>
</dbReference>
<dbReference type="InterPro" id="IPR035985">
    <property type="entry name" value="Ubiquitin-activating_enz"/>
</dbReference>
<keyword evidence="3" id="KW-1185">Reference proteome</keyword>
<dbReference type="OrthoDB" id="338614at2759"/>
<dbReference type="Pfam" id="PF00899">
    <property type="entry name" value="ThiF"/>
    <property type="match status" value="1"/>
</dbReference>
<organism evidence="3">
    <name type="scientific">Perkinsus marinus (strain ATCC 50983 / TXsc)</name>
    <dbReference type="NCBI Taxonomy" id="423536"/>
    <lineage>
        <taxon>Eukaryota</taxon>
        <taxon>Sar</taxon>
        <taxon>Alveolata</taxon>
        <taxon>Perkinsozoa</taxon>
        <taxon>Perkinsea</taxon>
        <taxon>Perkinsida</taxon>
        <taxon>Perkinsidae</taxon>
        <taxon>Perkinsus</taxon>
    </lineage>
</organism>
<dbReference type="OMA" id="VICFREY"/>
<evidence type="ECO:0000313" key="3">
    <source>
        <dbReference type="Proteomes" id="UP000007800"/>
    </source>
</evidence>